<keyword evidence="1 2" id="KW-0597">Phosphoprotein</keyword>
<sequence length="143" mass="15699">MSQNILLVEDDLLLRSVMAEAVSILGHAVTECASADQALTELEEMECCSLVITDVRMPGRLDGLHLSRTIWSRWPELPVIIMSANTTIPPGTLPSNAKFLTKPVHLSSLHEVIAELLAKERLANFRTDVYRGGLGGTHDHSSR</sequence>
<proteinExistence type="predicted"/>
<name>Q4LBL2_PSESH</name>
<evidence type="ECO:0000259" key="3">
    <source>
        <dbReference type="PROSITE" id="PS50110"/>
    </source>
</evidence>
<dbReference type="Pfam" id="PF00072">
    <property type="entry name" value="Response_reg"/>
    <property type="match status" value="1"/>
</dbReference>
<dbReference type="InterPro" id="IPR001789">
    <property type="entry name" value="Sig_transdc_resp-reg_receiver"/>
</dbReference>
<dbReference type="SMART" id="SM00448">
    <property type="entry name" value="REC"/>
    <property type="match status" value="1"/>
</dbReference>
<accession>Q4LBL2</accession>
<evidence type="ECO:0000256" key="2">
    <source>
        <dbReference type="PROSITE-ProRule" id="PRU00169"/>
    </source>
</evidence>
<feature type="domain" description="Response regulatory" evidence="3">
    <location>
        <begin position="4"/>
        <end position="117"/>
    </location>
</feature>
<dbReference type="PANTHER" id="PTHR44591">
    <property type="entry name" value="STRESS RESPONSE REGULATOR PROTEIN 1"/>
    <property type="match status" value="1"/>
</dbReference>
<dbReference type="GO" id="GO:0000160">
    <property type="term" value="P:phosphorelay signal transduction system"/>
    <property type="evidence" value="ECO:0007669"/>
    <property type="project" value="InterPro"/>
</dbReference>
<dbReference type="EMBL" id="AJ870974">
    <property type="protein sequence ID" value="CAI36086.1"/>
    <property type="molecule type" value="Genomic_DNA"/>
</dbReference>
<organism evidence="4">
    <name type="scientific">Pseudomonas savastanoi pv. phaseolicola</name>
    <name type="common">Pseudomonas syringae pv. phaseolicola</name>
    <dbReference type="NCBI Taxonomy" id="319"/>
    <lineage>
        <taxon>Bacteria</taxon>
        <taxon>Pseudomonadati</taxon>
        <taxon>Pseudomonadota</taxon>
        <taxon>Gammaproteobacteria</taxon>
        <taxon>Pseudomonadales</taxon>
        <taxon>Pseudomonadaceae</taxon>
        <taxon>Pseudomonas</taxon>
    </lineage>
</organism>
<evidence type="ECO:0000313" key="4">
    <source>
        <dbReference type="EMBL" id="CAI36086.1"/>
    </source>
</evidence>
<dbReference type="InterPro" id="IPR011006">
    <property type="entry name" value="CheY-like_superfamily"/>
</dbReference>
<dbReference type="PROSITE" id="PS50110">
    <property type="entry name" value="RESPONSE_REGULATORY"/>
    <property type="match status" value="1"/>
</dbReference>
<dbReference type="InterPro" id="IPR050595">
    <property type="entry name" value="Bact_response_regulator"/>
</dbReference>
<gene>
    <name evidence="4" type="primary">pph45c</name>
</gene>
<reference evidence="4" key="1">
    <citation type="journal article" date="2005" name="Curr. Biol.">
        <title>Exposure to host resistance mechanisms drives evolution of bacterial virulence in plants.</title>
        <authorList>
            <person name="Pitman A.R."/>
            <person name="Jackson R.W."/>
            <person name="Mansfield J.W."/>
            <person name="Kaitell V."/>
            <person name="Thwaites R."/>
            <person name="Arnold D.L."/>
        </authorList>
    </citation>
    <scope>NUCLEOTIDE SEQUENCE</scope>
    <source>
        <strain evidence="4">1302A</strain>
    </source>
</reference>
<dbReference type="AlphaFoldDB" id="Q4LBL2"/>
<dbReference type="SUPFAM" id="SSF52172">
    <property type="entry name" value="CheY-like"/>
    <property type="match status" value="1"/>
</dbReference>
<dbReference type="RefSeq" id="WP_230858018.1">
    <property type="nucleotide sequence ID" value="NZ_LGKY01000010.1"/>
</dbReference>
<evidence type="ECO:0000256" key="1">
    <source>
        <dbReference type="ARBA" id="ARBA00022553"/>
    </source>
</evidence>
<protein>
    <submittedName>
        <fullName evidence="4">CheY-like response regulator receiver</fullName>
    </submittedName>
</protein>
<dbReference type="Gene3D" id="3.40.50.2300">
    <property type="match status" value="1"/>
</dbReference>
<dbReference type="PANTHER" id="PTHR44591:SF3">
    <property type="entry name" value="RESPONSE REGULATORY DOMAIN-CONTAINING PROTEIN"/>
    <property type="match status" value="1"/>
</dbReference>
<feature type="modified residue" description="4-aspartylphosphate" evidence="2">
    <location>
        <position position="54"/>
    </location>
</feature>